<dbReference type="RefSeq" id="WP_378217496.1">
    <property type="nucleotide sequence ID" value="NZ_JBHRTK010000001.1"/>
</dbReference>
<name>A0ABV7K8Q7_9HYPH</name>
<dbReference type="Gene3D" id="3.50.30.80">
    <property type="entry name" value="IlvD/EDD C-terminal domain-like"/>
    <property type="match status" value="1"/>
</dbReference>
<dbReference type="InterPro" id="IPR056740">
    <property type="entry name" value="ILV_EDD_C"/>
</dbReference>
<dbReference type="Pfam" id="PF00920">
    <property type="entry name" value="ILVD_EDD_N"/>
    <property type="match status" value="1"/>
</dbReference>
<proteinExistence type="inferred from homology"/>
<comment type="caution">
    <text evidence="8">The sequence shown here is derived from an EMBL/GenBank/DDBJ whole genome shotgun (WGS) entry which is preliminary data.</text>
</comment>
<keyword evidence="2" id="KW-0479">Metal-binding</keyword>
<dbReference type="EMBL" id="JBHRTK010000001">
    <property type="protein sequence ID" value="MFC3204741.1"/>
    <property type="molecule type" value="Genomic_DNA"/>
</dbReference>
<keyword evidence="4" id="KW-0411">Iron-sulfur</keyword>
<dbReference type="Proteomes" id="UP001595583">
    <property type="component" value="Unassembled WGS sequence"/>
</dbReference>
<evidence type="ECO:0000256" key="5">
    <source>
        <dbReference type="ARBA" id="ARBA00023239"/>
    </source>
</evidence>
<sequence length="563" mass="60292">MHKNVAHYGDAGFSIYLRKAFIKAMGYTDQALDRPIVGIIDTGSDYNACHRNVPDLIEAAKRGVMLAGGIPMAFPVISLQESFSHPTSMYLRNLMALDVEEMIRAQPMDAVILLGGCDKTVPALLMGAASANVPAILLVTGPMSAGSWRGEKIGACTDCRRFWGRHRAGELSREEITEVNDELAPTIGTCGVMGTASTMALAAETLGIMLPDGACTPAVFAERRRLAERTGERAVQIAAEGLTPDKIMTPAAFRNAFRVVLAAGGSTNAIIHLTAIAGRLGIEVDLDRVDEIGREIPVLVDLKPTGQHYMEDLHRAGGLTPLLRQLSPLLELDCLTITGKSLGENVRAARPDWPQTVVRPLENPIHAGGGLAILKGNIAPRGAVIKKAAANAALCRHRGRAVVFENLADLADRIDSVDLDVGPDDILVLRNAGPKGGPGMPEAGYIPIPKKLAQQGVKDMVRISDARMSGTAFGTIVLHITPEAAEGGPLALVENGDVISLDVNARRLELEVDAVELERRRSAARKATEPVQRGYAFLHFHYVTQADRGCDLAFAIPPYTSRM</sequence>
<dbReference type="SUPFAM" id="SSF143975">
    <property type="entry name" value="IlvD/EDD N-terminal domain-like"/>
    <property type="match status" value="1"/>
</dbReference>
<dbReference type="PANTHER" id="PTHR43183:SF1">
    <property type="entry name" value="HYPOTHETICAL DIHYDROXY-ACID DEHYDRATASE (EUROFUNG)-RELATED"/>
    <property type="match status" value="1"/>
</dbReference>
<dbReference type="InterPro" id="IPR000581">
    <property type="entry name" value="ILV_EDD_N"/>
</dbReference>
<evidence type="ECO:0000313" key="8">
    <source>
        <dbReference type="EMBL" id="MFC3204741.1"/>
    </source>
</evidence>
<accession>A0ABV7K8Q7</accession>
<evidence type="ECO:0000256" key="3">
    <source>
        <dbReference type="ARBA" id="ARBA00023004"/>
    </source>
</evidence>
<evidence type="ECO:0000259" key="7">
    <source>
        <dbReference type="Pfam" id="PF24877"/>
    </source>
</evidence>
<feature type="domain" description="Dihydroxy-acid/6-phosphogluconate dehydratase C-terminal" evidence="7">
    <location>
        <begin position="357"/>
        <end position="550"/>
    </location>
</feature>
<protein>
    <submittedName>
        <fullName evidence="8">IlvD/Edd family dehydratase</fullName>
        <ecNumber evidence="8">4.2.1.-</ecNumber>
    </submittedName>
</protein>
<dbReference type="InterPro" id="IPR052352">
    <property type="entry name" value="Sugar_Degrad_Dehydratases"/>
</dbReference>
<reference evidence="9" key="1">
    <citation type="journal article" date="2019" name="Int. J. Syst. Evol. Microbiol.">
        <title>The Global Catalogue of Microorganisms (GCM) 10K type strain sequencing project: providing services to taxonomists for standard genome sequencing and annotation.</title>
        <authorList>
            <consortium name="The Broad Institute Genomics Platform"/>
            <consortium name="The Broad Institute Genome Sequencing Center for Infectious Disease"/>
            <person name="Wu L."/>
            <person name="Ma J."/>
        </authorList>
    </citation>
    <scope>NUCLEOTIDE SEQUENCE [LARGE SCALE GENOMIC DNA]</scope>
    <source>
        <strain evidence="9">KCTC 52165</strain>
    </source>
</reference>
<dbReference type="InterPro" id="IPR037237">
    <property type="entry name" value="IlvD/EDD_N"/>
</dbReference>
<keyword evidence="3" id="KW-0408">Iron</keyword>
<evidence type="ECO:0000256" key="1">
    <source>
        <dbReference type="ARBA" id="ARBA00006486"/>
    </source>
</evidence>
<gene>
    <name evidence="8" type="ORF">ACFOHJ_00770</name>
</gene>
<dbReference type="InterPro" id="IPR042096">
    <property type="entry name" value="Dihydro-acid_dehy_C"/>
</dbReference>
<organism evidence="8 9">
    <name type="scientific">Aquamicrobium soli</name>
    <dbReference type="NCBI Taxonomy" id="1811518"/>
    <lineage>
        <taxon>Bacteria</taxon>
        <taxon>Pseudomonadati</taxon>
        <taxon>Pseudomonadota</taxon>
        <taxon>Alphaproteobacteria</taxon>
        <taxon>Hyphomicrobiales</taxon>
        <taxon>Phyllobacteriaceae</taxon>
        <taxon>Aquamicrobium</taxon>
    </lineage>
</organism>
<dbReference type="NCBIfam" id="NF004784">
    <property type="entry name" value="PRK06131.1"/>
    <property type="match status" value="1"/>
</dbReference>
<evidence type="ECO:0000259" key="6">
    <source>
        <dbReference type="Pfam" id="PF00920"/>
    </source>
</evidence>
<evidence type="ECO:0000256" key="4">
    <source>
        <dbReference type="ARBA" id="ARBA00023014"/>
    </source>
</evidence>
<keyword evidence="5 8" id="KW-0456">Lyase</keyword>
<evidence type="ECO:0000256" key="2">
    <source>
        <dbReference type="ARBA" id="ARBA00022723"/>
    </source>
</evidence>
<dbReference type="InterPro" id="IPR020558">
    <property type="entry name" value="DiOHA_6PGluconate_deHydtase_CS"/>
</dbReference>
<dbReference type="PROSITE" id="PS00886">
    <property type="entry name" value="ILVD_EDD_1"/>
    <property type="match status" value="1"/>
</dbReference>
<feature type="domain" description="Dihydroxy-acid/6-phosphogluconate dehydratase N-terminal" evidence="6">
    <location>
        <begin position="34"/>
        <end position="345"/>
    </location>
</feature>
<dbReference type="Pfam" id="PF24877">
    <property type="entry name" value="ILV_EDD_C"/>
    <property type="match status" value="1"/>
</dbReference>
<dbReference type="PANTHER" id="PTHR43183">
    <property type="entry name" value="HYPOTHETICAL DIHYDROXYACID DEHYDRATASE (EUROFUNG)-RELATED"/>
    <property type="match status" value="1"/>
</dbReference>
<dbReference type="SUPFAM" id="SSF52016">
    <property type="entry name" value="LeuD/IlvD-like"/>
    <property type="match status" value="1"/>
</dbReference>
<comment type="similarity">
    <text evidence="1">Belongs to the IlvD/Edd family.</text>
</comment>
<keyword evidence="9" id="KW-1185">Reference proteome</keyword>
<dbReference type="EC" id="4.2.1.-" evidence="8"/>
<evidence type="ECO:0000313" key="9">
    <source>
        <dbReference type="Proteomes" id="UP001595583"/>
    </source>
</evidence>
<dbReference type="GO" id="GO:0016829">
    <property type="term" value="F:lyase activity"/>
    <property type="evidence" value="ECO:0007669"/>
    <property type="project" value="UniProtKB-KW"/>
</dbReference>